<feature type="region of interest" description="Disordered" evidence="7">
    <location>
        <begin position="1"/>
        <end position="23"/>
    </location>
</feature>
<dbReference type="GO" id="GO:0046872">
    <property type="term" value="F:metal ion binding"/>
    <property type="evidence" value="ECO:0007669"/>
    <property type="project" value="UniProtKB-UniRule"/>
</dbReference>
<comment type="function">
    <text evidence="6">Component of a complex that catalyzes the oxidation of glycolate to glyoxylate.</text>
</comment>
<dbReference type="EMBL" id="LYDR01000116">
    <property type="protein sequence ID" value="ODA30060.1"/>
    <property type="molecule type" value="Genomic_DNA"/>
</dbReference>
<dbReference type="PANTHER" id="PTHR32479:SF17">
    <property type="entry name" value="GLYCOLATE OXIDASE IRON-SULFUR SUBUNIT"/>
    <property type="match status" value="1"/>
</dbReference>
<dbReference type="InterPro" id="IPR004017">
    <property type="entry name" value="Cys_rich_dom"/>
</dbReference>
<evidence type="ECO:0000256" key="7">
    <source>
        <dbReference type="SAM" id="MobiDB-lite"/>
    </source>
</evidence>
<keyword evidence="2 6" id="KW-0479">Metal-binding</keyword>
<evidence type="ECO:0000256" key="2">
    <source>
        <dbReference type="ARBA" id="ARBA00022723"/>
    </source>
</evidence>
<dbReference type="RefSeq" id="WP_068849033.1">
    <property type="nucleotide sequence ID" value="NZ_LYDR01000116.1"/>
</dbReference>
<evidence type="ECO:0000256" key="3">
    <source>
        <dbReference type="ARBA" id="ARBA00022737"/>
    </source>
</evidence>
<keyword evidence="10" id="KW-1185">Reference proteome</keyword>
<evidence type="ECO:0000313" key="9">
    <source>
        <dbReference type="EMBL" id="ODA30060.1"/>
    </source>
</evidence>
<accession>A0A1C3EA17</accession>
<dbReference type="GO" id="GO:0019154">
    <property type="term" value="F:glycolate dehydrogenase activity"/>
    <property type="evidence" value="ECO:0007669"/>
    <property type="project" value="UniProtKB-EC"/>
</dbReference>
<keyword evidence="5 6" id="KW-0411">Iron-sulfur</keyword>
<feature type="domain" description="4Fe-4S ferredoxin-type" evidence="8">
    <location>
        <begin position="81"/>
        <end position="104"/>
    </location>
</feature>
<keyword evidence="4 6" id="KW-0408">Iron</keyword>
<keyword evidence="3" id="KW-0677">Repeat</keyword>
<evidence type="ECO:0000313" key="10">
    <source>
        <dbReference type="Proteomes" id="UP000094828"/>
    </source>
</evidence>
<dbReference type="SUPFAM" id="SSF46548">
    <property type="entry name" value="alpha-helical ferredoxin"/>
    <property type="match status" value="1"/>
</dbReference>
<evidence type="ECO:0000256" key="6">
    <source>
        <dbReference type="PIRNR" id="PIRNR000139"/>
    </source>
</evidence>
<evidence type="ECO:0000259" key="8">
    <source>
        <dbReference type="PROSITE" id="PS51379"/>
    </source>
</evidence>
<dbReference type="OrthoDB" id="9770306at2"/>
<comment type="cofactor">
    <cofactor evidence="6">
        <name>[4Fe-4S] cluster</name>
        <dbReference type="ChEBI" id="CHEBI:49883"/>
    </cofactor>
    <text evidence="6">Binds 2 [4Fe-4S] clusters.</text>
</comment>
<keyword evidence="1 6" id="KW-0004">4Fe-4S</keyword>
<dbReference type="Proteomes" id="UP000094828">
    <property type="component" value="Unassembled WGS sequence"/>
</dbReference>
<dbReference type="InterPro" id="IPR017900">
    <property type="entry name" value="4Fe4S_Fe_S_CS"/>
</dbReference>
<dbReference type="Pfam" id="PF02754">
    <property type="entry name" value="CCG"/>
    <property type="match status" value="2"/>
</dbReference>
<sequence length="463" mass="50072">MSPNQAVPASGQSPENSSLPAGLQTQLQASIPQKRFLDCVHCGLCLSACPTYLETGDENDSPRGRIYLMRAVAEGRTGLTNEIASHLEACLDCRACETACPSGVQYGRLIEPFRVAMETTRTEVQPGLASQASQWLTSTLLTKLFPSAGLTQWALWPARWMQALGVDGLAKSWPARALTPQILQRMHRLLPKLSPPAGALPDRFAPVGPRRATVALLTGCVAEAMFSQTNRATIRVLQHNGCEVLIPKTQACCGAIHYHNGDRSEALRLARQNLGAFPWRNIDAVIANVAGCGAMLKDYGHIGEEDPQIDPVLLEELTSFAHKIKDVSEFLVDLGPIEPQHPVHLKAVYHDACHLCHAQKVKQQPRQLLSMIPGLTIAPIEEAEICCGAAGSYNLTQPEMADRLGQRKVGHILDVEGVQAVLTGNAGCALQMAACLSEANSSIPVMHVMDILDQSYGPIPQSR</sequence>
<dbReference type="STRING" id="1841610.A6X21_06910"/>
<comment type="catalytic activity">
    <reaction evidence="6">
        <text>glycolate + A = glyoxylate + AH2</text>
        <dbReference type="Rhea" id="RHEA:21264"/>
        <dbReference type="ChEBI" id="CHEBI:13193"/>
        <dbReference type="ChEBI" id="CHEBI:17499"/>
        <dbReference type="ChEBI" id="CHEBI:29805"/>
        <dbReference type="ChEBI" id="CHEBI:36655"/>
        <dbReference type="EC" id="1.1.99.14"/>
    </reaction>
</comment>
<dbReference type="PANTHER" id="PTHR32479">
    <property type="entry name" value="GLYCOLATE OXIDASE IRON-SULFUR SUBUNIT"/>
    <property type="match status" value="1"/>
</dbReference>
<dbReference type="InterPro" id="IPR009051">
    <property type="entry name" value="Helical_ferredxn"/>
</dbReference>
<dbReference type="InterPro" id="IPR017896">
    <property type="entry name" value="4Fe4S_Fe-S-bd"/>
</dbReference>
<name>A0A1C3EA17_9PLAN</name>
<protein>
    <recommendedName>
        <fullName evidence="6">Glycolate oxidase iron-sulfur subunit</fullName>
        <ecNumber evidence="6">1.1.99.14</ecNumber>
    </recommendedName>
</protein>
<comment type="caution">
    <text evidence="9">The sequence shown here is derived from an EMBL/GenBank/DDBJ whole genome shotgun (WGS) entry which is preliminary data.</text>
</comment>
<keyword evidence="6" id="KW-0249">Electron transport</keyword>
<dbReference type="PIRSF" id="PIRSF000139">
    <property type="entry name" value="Glc_ox_4Fe-4S"/>
    <property type="match status" value="1"/>
</dbReference>
<evidence type="ECO:0000256" key="1">
    <source>
        <dbReference type="ARBA" id="ARBA00022485"/>
    </source>
</evidence>
<dbReference type="EC" id="1.1.99.14" evidence="6"/>
<dbReference type="Gene3D" id="1.10.1060.10">
    <property type="entry name" value="Alpha-helical ferredoxin"/>
    <property type="match status" value="1"/>
</dbReference>
<reference evidence="9 10" key="1">
    <citation type="submission" date="2016-05" db="EMBL/GenBank/DDBJ databases">
        <title>Genomic and physiological characterization of Planctopirus sp. isolated from fresh water lake.</title>
        <authorList>
            <person name="Subhash Y."/>
            <person name="Ramana C."/>
        </authorList>
    </citation>
    <scope>NUCLEOTIDE SEQUENCE [LARGE SCALE GENOMIC DNA]</scope>
    <source>
        <strain evidence="9 10">JC280</strain>
    </source>
</reference>
<comment type="catalytic activity">
    <reaction evidence="6">
        <text>(R)-lactate + A = pyruvate + AH2</text>
        <dbReference type="Rhea" id="RHEA:15089"/>
        <dbReference type="ChEBI" id="CHEBI:13193"/>
        <dbReference type="ChEBI" id="CHEBI:15361"/>
        <dbReference type="ChEBI" id="CHEBI:16004"/>
        <dbReference type="ChEBI" id="CHEBI:17499"/>
    </reaction>
</comment>
<evidence type="ECO:0000256" key="4">
    <source>
        <dbReference type="ARBA" id="ARBA00023004"/>
    </source>
</evidence>
<dbReference type="PROSITE" id="PS51379">
    <property type="entry name" value="4FE4S_FER_2"/>
    <property type="match status" value="2"/>
</dbReference>
<dbReference type="PROSITE" id="PS00198">
    <property type="entry name" value="4FE4S_FER_1"/>
    <property type="match status" value="1"/>
</dbReference>
<dbReference type="Pfam" id="PF13183">
    <property type="entry name" value="Fer4_8"/>
    <property type="match status" value="1"/>
</dbReference>
<organism evidence="9 10">
    <name type="scientific">Planctopirus hydrillae</name>
    <dbReference type="NCBI Taxonomy" id="1841610"/>
    <lineage>
        <taxon>Bacteria</taxon>
        <taxon>Pseudomonadati</taxon>
        <taxon>Planctomycetota</taxon>
        <taxon>Planctomycetia</taxon>
        <taxon>Planctomycetales</taxon>
        <taxon>Planctomycetaceae</taxon>
        <taxon>Planctopirus</taxon>
    </lineage>
</organism>
<keyword evidence="6" id="KW-0813">Transport</keyword>
<dbReference type="InterPro" id="IPR012257">
    <property type="entry name" value="Glc_ox_4Fe-4S"/>
</dbReference>
<dbReference type="GO" id="GO:0051539">
    <property type="term" value="F:4 iron, 4 sulfur cluster binding"/>
    <property type="evidence" value="ECO:0007669"/>
    <property type="project" value="UniProtKB-UniRule"/>
</dbReference>
<proteinExistence type="predicted"/>
<feature type="domain" description="4Fe-4S ferredoxin-type" evidence="8">
    <location>
        <begin position="30"/>
        <end position="58"/>
    </location>
</feature>
<gene>
    <name evidence="9" type="ORF">A6X21_06910</name>
</gene>
<dbReference type="AlphaFoldDB" id="A0A1C3EA17"/>
<evidence type="ECO:0000256" key="5">
    <source>
        <dbReference type="ARBA" id="ARBA00023014"/>
    </source>
</evidence>